<name>A0A239F9S6_9SPHN</name>
<gene>
    <name evidence="1" type="ORF">SAMN06295912_108134</name>
</gene>
<accession>A0A239F9S6</accession>
<organism evidence="1 2">
    <name type="scientific">Edaphosphingomonas laterariae</name>
    <dbReference type="NCBI Taxonomy" id="861865"/>
    <lineage>
        <taxon>Bacteria</taxon>
        <taxon>Pseudomonadati</taxon>
        <taxon>Pseudomonadota</taxon>
        <taxon>Alphaproteobacteria</taxon>
        <taxon>Sphingomonadales</taxon>
        <taxon>Rhizorhabdaceae</taxon>
        <taxon>Edaphosphingomonas</taxon>
    </lineage>
</organism>
<evidence type="ECO:0000313" key="1">
    <source>
        <dbReference type="EMBL" id="SNS53577.1"/>
    </source>
</evidence>
<dbReference type="RefSeq" id="WP_089219418.1">
    <property type="nucleotide sequence ID" value="NZ_FZOS01000008.1"/>
</dbReference>
<evidence type="ECO:0000313" key="2">
    <source>
        <dbReference type="Proteomes" id="UP000198281"/>
    </source>
</evidence>
<dbReference type="AlphaFoldDB" id="A0A239F9S6"/>
<proteinExistence type="predicted"/>
<reference evidence="2" key="1">
    <citation type="submission" date="2017-06" db="EMBL/GenBank/DDBJ databases">
        <authorList>
            <person name="Varghese N."/>
            <person name="Submissions S."/>
        </authorList>
    </citation>
    <scope>NUCLEOTIDE SEQUENCE [LARGE SCALE GENOMIC DNA]</scope>
    <source>
        <strain evidence="2">LNB2</strain>
    </source>
</reference>
<sequence>MKQADYQERVRKLGHALQSGVAADHSLGSEDGSPKHLRVGVNMALVEGAAIAQLLIGKGLVSEDEWQAAHIIALEREVESYRRSLSERLGREVTLA</sequence>
<protein>
    <submittedName>
        <fullName evidence="1">Uncharacterized protein</fullName>
    </submittedName>
</protein>
<dbReference type="OrthoDB" id="9429616at2"/>
<dbReference type="EMBL" id="FZOS01000008">
    <property type="protein sequence ID" value="SNS53577.1"/>
    <property type="molecule type" value="Genomic_DNA"/>
</dbReference>
<dbReference type="Proteomes" id="UP000198281">
    <property type="component" value="Unassembled WGS sequence"/>
</dbReference>
<keyword evidence="2" id="KW-1185">Reference proteome</keyword>